<dbReference type="CDD" id="cd00130">
    <property type="entry name" value="PAS"/>
    <property type="match status" value="1"/>
</dbReference>
<dbReference type="Gene3D" id="1.10.10.10">
    <property type="entry name" value="Winged helix-like DNA-binding domain superfamily/Winged helix DNA-binding domain"/>
    <property type="match status" value="1"/>
</dbReference>
<dbReference type="Pfam" id="PF08448">
    <property type="entry name" value="PAS_4"/>
    <property type="match status" value="1"/>
</dbReference>
<dbReference type="OrthoDB" id="3579490at2"/>
<comment type="caution">
    <text evidence="2">The sequence shown here is derived from an EMBL/GenBank/DDBJ whole genome shotgun (WGS) entry which is preliminary data.</text>
</comment>
<evidence type="ECO:0000259" key="1">
    <source>
        <dbReference type="PROSITE" id="PS50921"/>
    </source>
</evidence>
<dbReference type="InterPro" id="IPR036388">
    <property type="entry name" value="WH-like_DNA-bd_sf"/>
</dbReference>
<gene>
    <name evidence="2" type="ORF">BG845_06438</name>
</gene>
<dbReference type="InterPro" id="IPR013656">
    <property type="entry name" value="PAS_4"/>
</dbReference>
<dbReference type="Gene3D" id="3.30.450.20">
    <property type="entry name" value="PAS domain"/>
    <property type="match status" value="1"/>
</dbReference>
<dbReference type="PROSITE" id="PS50921">
    <property type="entry name" value="ANTAR"/>
    <property type="match status" value="1"/>
</dbReference>
<dbReference type="RefSeq" id="WP_085916484.1">
    <property type="nucleotide sequence ID" value="NZ_AP018920.1"/>
</dbReference>
<reference evidence="2 3" key="1">
    <citation type="submission" date="2016-09" db="EMBL/GenBank/DDBJ databases">
        <title>Pseudonocardia autotrophica DSM535, a candidate organism with high potential of specific P450 cytochromes.</title>
        <authorList>
            <person name="Grumaz C."/>
            <person name="Vainshtein Y."/>
            <person name="Kirstahler P."/>
            <person name="Sohn K."/>
        </authorList>
    </citation>
    <scope>NUCLEOTIDE SEQUENCE [LARGE SCALE GENOMIC DNA]</scope>
    <source>
        <strain evidence="2 3">DSM 535</strain>
    </source>
</reference>
<dbReference type="SMART" id="SM01012">
    <property type="entry name" value="ANTAR"/>
    <property type="match status" value="1"/>
</dbReference>
<accession>A0A1Y2MI19</accession>
<sequence>MLTGSSGTQLLRGCGDDPAFRATRSPYLVLDPDLRIVAANPAYCTATFRTPEELAGRPVFEVFPDNPDLPGADGVTNLTASLEQVLRFGRRDRMVVQRYDVRMPAGDDGFVERVWLPVNSPLRCPDGRVIGVLHHVEDVTEVLAAGSGAEIAGAALRSLAEENASLRDRFARHTSIEQAKGVLMASRRCTADEAFHLLRKLSHDTNTKLYTVAEMLLAEQAG</sequence>
<organism evidence="2 3">
    <name type="scientific">Pseudonocardia autotrophica</name>
    <name type="common">Amycolata autotrophica</name>
    <name type="synonym">Nocardia autotrophica</name>
    <dbReference type="NCBI Taxonomy" id="2074"/>
    <lineage>
        <taxon>Bacteria</taxon>
        <taxon>Bacillati</taxon>
        <taxon>Actinomycetota</taxon>
        <taxon>Actinomycetes</taxon>
        <taxon>Pseudonocardiales</taxon>
        <taxon>Pseudonocardiaceae</taxon>
        <taxon>Pseudonocardia</taxon>
    </lineage>
</organism>
<dbReference type="InterPro" id="IPR035965">
    <property type="entry name" value="PAS-like_dom_sf"/>
</dbReference>
<evidence type="ECO:0000313" key="2">
    <source>
        <dbReference type="EMBL" id="OSY34924.1"/>
    </source>
</evidence>
<dbReference type="SUPFAM" id="SSF55785">
    <property type="entry name" value="PYP-like sensor domain (PAS domain)"/>
    <property type="match status" value="1"/>
</dbReference>
<feature type="domain" description="ANTAR" evidence="1">
    <location>
        <begin position="156"/>
        <end position="217"/>
    </location>
</feature>
<dbReference type="AlphaFoldDB" id="A0A1Y2MI19"/>
<dbReference type="InterPro" id="IPR005561">
    <property type="entry name" value="ANTAR"/>
</dbReference>
<dbReference type="EMBL" id="MIGB01000062">
    <property type="protein sequence ID" value="OSY34924.1"/>
    <property type="molecule type" value="Genomic_DNA"/>
</dbReference>
<evidence type="ECO:0000313" key="3">
    <source>
        <dbReference type="Proteomes" id="UP000194360"/>
    </source>
</evidence>
<protein>
    <submittedName>
        <fullName evidence="2">ANTAR domain protein</fullName>
    </submittedName>
</protein>
<keyword evidence="3" id="KW-1185">Reference proteome</keyword>
<dbReference type="Proteomes" id="UP000194360">
    <property type="component" value="Unassembled WGS sequence"/>
</dbReference>
<dbReference type="InterPro" id="IPR011006">
    <property type="entry name" value="CheY-like_superfamily"/>
</dbReference>
<dbReference type="GO" id="GO:0003723">
    <property type="term" value="F:RNA binding"/>
    <property type="evidence" value="ECO:0007669"/>
    <property type="project" value="InterPro"/>
</dbReference>
<dbReference type="STRING" id="2074.BG845_06438"/>
<name>A0A1Y2MI19_PSEAH</name>
<dbReference type="Pfam" id="PF03861">
    <property type="entry name" value="ANTAR"/>
    <property type="match status" value="1"/>
</dbReference>
<proteinExistence type="predicted"/>
<dbReference type="SUPFAM" id="SSF52172">
    <property type="entry name" value="CheY-like"/>
    <property type="match status" value="1"/>
</dbReference>
<dbReference type="InterPro" id="IPR000014">
    <property type="entry name" value="PAS"/>
</dbReference>